<evidence type="ECO:0000313" key="1">
    <source>
        <dbReference type="EMBL" id="BAV40894.1"/>
    </source>
</evidence>
<gene>
    <name evidence="1" type="ORF">SHTP_1657</name>
</gene>
<protein>
    <submittedName>
        <fullName evidence="1">Uncharacterized protein</fullName>
    </submittedName>
</protein>
<reference evidence="1 2" key="1">
    <citation type="submission" date="2016-08" db="EMBL/GenBank/DDBJ databases">
        <title>Complete genome sequence of Mycobacterium shinshuense, a subspecies of M. ulcerans.</title>
        <authorList>
            <person name="Yoshida M."/>
            <person name="Ogura Y."/>
            <person name="Hayashi T."/>
            <person name="Hoshino Y."/>
        </authorList>
    </citation>
    <scope>NUCLEOTIDE SEQUENCE [LARGE SCALE GENOMIC DNA]</scope>
    <source>
        <strain evidence="2">ATCC 33728</strain>
    </source>
</reference>
<dbReference type="Proteomes" id="UP000218067">
    <property type="component" value="Chromosome"/>
</dbReference>
<sequence length="43" mass="4737">MAPVRTGAEADGEHQLEASDLTVELCEGYRQTLWIPPEPPESL</sequence>
<accession>A0A1B4Y1H4</accession>
<evidence type="ECO:0000313" key="2">
    <source>
        <dbReference type="Proteomes" id="UP000218067"/>
    </source>
</evidence>
<dbReference type="EMBL" id="AP017624">
    <property type="protein sequence ID" value="BAV40894.1"/>
    <property type="molecule type" value="Genomic_DNA"/>
</dbReference>
<dbReference type="AlphaFoldDB" id="A0A1B4Y1H4"/>
<proteinExistence type="predicted"/>
<organism evidence="1 2">
    <name type="scientific">Mycobacterium ulcerans subsp. shinshuense</name>
    <dbReference type="NCBI Taxonomy" id="1124626"/>
    <lineage>
        <taxon>Bacteria</taxon>
        <taxon>Bacillati</taxon>
        <taxon>Actinomycetota</taxon>
        <taxon>Actinomycetes</taxon>
        <taxon>Mycobacteriales</taxon>
        <taxon>Mycobacteriaceae</taxon>
        <taxon>Mycobacterium</taxon>
        <taxon>Mycobacterium ulcerans group</taxon>
    </lineage>
</organism>
<name>A0A1B4Y1H4_MYCUL</name>